<feature type="compositionally biased region" description="Polar residues" evidence="7">
    <location>
        <begin position="75"/>
        <end position="84"/>
    </location>
</feature>
<feature type="compositionally biased region" description="Acidic residues" evidence="7">
    <location>
        <begin position="88"/>
        <end position="102"/>
    </location>
</feature>
<keyword evidence="5 8" id="KW-1133">Transmembrane helix</keyword>
<dbReference type="RefSeq" id="XP_043122562.1">
    <property type="nucleotide sequence ID" value="XM_043266627.1"/>
</dbReference>
<dbReference type="EMBL" id="BOPL01000001">
    <property type="protein sequence ID" value="GIJ99375.1"/>
    <property type="molecule type" value="Genomic_DNA"/>
</dbReference>
<comment type="similarity">
    <text evidence="2">Belongs to the TMEM234 family.</text>
</comment>
<organism evidence="9 10">
    <name type="scientific">Aspergillus viridinutans</name>
    <dbReference type="NCBI Taxonomy" id="75553"/>
    <lineage>
        <taxon>Eukaryota</taxon>
        <taxon>Fungi</taxon>
        <taxon>Dikarya</taxon>
        <taxon>Ascomycota</taxon>
        <taxon>Pezizomycotina</taxon>
        <taxon>Eurotiomycetes</taxon>
        <taxon>Eurotiomycetidae</taxon>
        <taxon>Eurotiales</taxon>
        <taxon>Aspergillaceae</taxon>
        <taxon>Aspergillus</taxon>
        <taxon>Aspergillus subgen. Fumigati</taxon>
    </lineage>
</organism>
<reference evidence="9 10" key="1">
    <citation type="submission" date="2021-02" db="EMBL/GenBank/DDBJ databases">
        <title>Pan-genome distribution and transcriptional activeness of fungal secondary metabolism genes in Aspergillus section Fumigati.</title>
        <authorList>
            <person name="Takahashi H."/>
            <person name="Umemura M."/>
            <person name="Ninomiya A."/>
            <person name="Kusuya Y."/>
            <person name="Urayama S."/>
            <person name="Shimizu M."/>
            <person name="Watanabe A."/>
            <person name="Kamei K."/>
            <person name="Yaguchi T."/>
            <person name="Hagiwara D."/>
        </authorList>
    </citation>
    <scope>NUCLEOTIDE SEQUENCE [LARGE SCALE GENOMIC DNA]</scope>
    <source>
        <strain evidence="9 10">IFM 47045</strain>
    </source>
</reference>
<dbReference type="GeneID" id="66929488"/>
<accession>A0A9P3BTK8</accession>
<evidence type="ECO:0000256" key="5">
    <source>
        <dbReference type="ARBA" id="ARBA00022989"/>
    </source>
</evidence>
<feature type="compositionally biased region" description="Low complexity" evidence="7">
    <location>
        <begin position="105"/>
        <end position="125"/>
    </location>
</feature>
<evidence type="ECO:0000256" key="2">
    <source>
        <dbReference type="ARBA" id="ARBA00005977"/>
    </source>
</evidence>
<feature type="region of interest" description="Disordered" evidence="7">
    <location>
        <begin position="46"/>
        <end position="125"/>
    </location>
</feature>
<dbReference type="AlphaFoldDB" id="A0A9P3BTK8"/>
<evidence type="ECO:0000313" key="10">
    <source>
        <dbReference type="Proteomes" id="UP000710440"/>
    </source>
</evidence>
<evidence type="ECO:0008006" key="11">
    <source>
        <dbReference type="Google" id="ProtNLM"/>
    </source>
</evidence>
<gene>
    <name evidence="9" type="ORF">Aspvir_001506</name>
</gene>
<keyword evidence="4" id="KW-0256">Endoplasmic reticulum</keyword>
<keyword evidence="3 8" id="KW-0812">Transmembrane</keyword>
<name>A0A9P3BTK8_ASPVI</name>
<keyword evidence="6 8" id="KW-0472">Membrane</keyword>
<keyword evidence="10" id="KW-1185">Reference proteome</keyword>
<dbReference type="GO" id="GO:0016020">
    <property type="term" value="C:membrane"/>
    <property type="evidence" value="ECO:0007669"/>
    <property type="project" value="UniProtKB-SubCell"/>
</dbReference>
<evidence type="ECO:0000313" key="9">
    <source>
        <dbReference type="EMBL" id="GIJ99375.1"/>
    </source>
</evidence>
<feature type="transmembrane region" description="Helical" evidence="8">
    <location>
        <begin position="181"/>
        <end position="201"/>
    </location>
</feature>
<evidence type="ECO:0000256" key="6">
    <source>
        <dbReference type="ARBA" id="ARBA00023136"/>
    </source>
</evidence>
<dbReference type="PANTHER" id="PTHR28668:SF1">
    <property type="entry name" value="TRANSMEMBRANE PROTEIN 234"/>
    <property type="match status" value="1"/>
</dbReference>
<proteinExistence type="inferred from homology"/>
<evidence type="ECO:0000256" key="4">
    <source>
        <dbReference type="ARBA" id="ARBA00022824"/>
    </source>
</evidence>
<dbReference type="Pfam" id="PF10639">
    <property type="entry name" value="TMEM234"/>
    <property type="match status" value="1"/>
</dbReference>
<evidence type="ECO:0000256" key="1">
    <source>
        <dbReference type="ARBA" id="ARBA00004477"/>
    </source>
</evidence>
<evidence type="ECO:0000256" key="7">
    <source>
        <dbReference type="SAM" id="MobiDB-lite"/>
    </source>
</evidence>
<comment type="caution">
    <text evidence="9">The sequence shown here is derived from an EMBL/GenBank/DDBJ whole genome shotgun (WGS) entry which is preliminary data.</text>
</comment>
<comment type="subcellular location">
    <subcellularLocation>
        <location evidence="1">Endoplasmic reticulum membrane</location>
        <topology evidence="1">Multi-pass membrane protein</topology>
    </subcellularLocation>
</comment>
<dbReference type="InterPro" id="IPR018908">
    <property type="entry name" value="TMEM234"/>
</dbReference>
<dbReference type="SUPFAM" id="SSF103481">
    <property type="entry name" value="Multidrug resistance efflux transporter EmrE"/>
    <property type="match status" value="1"/>
</dbReference>
<evidence type="ECO:0000256" key="3">
    <source>
        <dbReference type="ARBA" id="ARBA00022692"/>
    </source>
</evidence>
<dbReference type="PANTHER" id="PTHR28668">
    <property type="entry name" value="TRANSMEMBRANE PROTEIN 234"/>
    <property type="match status" value="1"/>
</dbReference>
<dbReference type="Proteomes" id="UP000710440">
    <property type="component" value="Unassembled WGS sequence"/>
</dbReference>
<sequence length="231" mass="25146">MDPDASVPVDDPSVLNYVLSFLLVGVAWGFTTPFIRRAAADFNARQEALQKPQSPTVPQTQSAQSTTEEQELQDQSHPATSTTKNGDEHEEEEESESGEEDQPLTPNARSTTAAAAAGGSSPVPAWMKPKSTSSWLTTKVVTVFWTVVNLLRTPAYSIPLVINLTGSIWFFLLVGKHELSLTVPLANSSAFLFTVIGEWYVERKVIEKETWLGMALVLGGIGICVHSKNQS</sequence>
<dbReference type="OrthoDB" id="43458at2759"/>
<protein>
    <recommendedName>
        <fullName evidence="11">Integral membrane protein</fullName>
    </recommendedName>
</protein>
<feature type="transmembrane region" description="Helical" evidence="8">
    <location>
        <begin position="14"/>
        <end position="35"/>
    </location>
</feature>
<dbReference type="InterPro" id="IPR037185">
    <property type="entry name" value="EmrE-like"/>
</dbReference>
<feature type="transmembrane region" description="Helical" evidence="8">
    <location>
        <begin position="155"/>
        <end position="175"/>
    </location>
</feature>
<evidence type="ECO:0000256" key="8">
    <source>
        <dbReference type="SAM" id="Phobius"/>
    </source>
</evidence>